<comment type="caution">
    <text evidence="5">The sequence shown here is derived from an EMBL/GenBank/DDBJ whole genome shotgun (WGS) entry which is preliminary data.</text>
</comment>
<keyword evidence="3" id="KW-0812">Transmembrane</keyword>
<reference evidence="5 6" key="1">
    <citation type="submission" date="2024-02" db="EMBL/GenBank/DDBJ databases">
        <authorList>
            <person name="Chen Y."/>
            <person name="Shah S."/>
            <person name="Dougan E. K."/>
            <person name="Thang M."/>
            <person name="Chan C."/>
        </authorList>
    </citation>
    <scope>NUCLEOTIDE SEQUENCE [LARGE SCALE GENOMIC DNA]</scope>
</reference>
<evidence type="ECO:0000313" key="5">
    <source>
        <dbReference type="EMBL" id="CAK9059625.1"/>
    </source>
</evidence>
<comment type="similarity">
    <text evidence="1">Belongs to the nitroreductase family.</text>
</comment>
<evidence type="ECO:0000313" key="6">
    <source>
        <dbReference type="Proteomes" id="UP001642464"/>
    </source>
</evidence>
<evidence type="ECO:0000259" key="4">
    <source>
        <dbReference type="Pfam" id="PF14512"/>
    </source>
</evidence>
<organism evidence="5 6">
    <name type="scientific">Durusdinium trenchii</name>
    <dbReference type="NCBI Taxonomy" id="1381693"/>
    <lineage>
        <taxon>Eukaryota</taxon>
        <taxon>Sar</taxon>
        <taxon>Alveolata</taxon>
        <taxon>Dinophyceae</taxon>
        <taxon>Suessiales</taxon>
        <taxon>Symbiodiniaceae</taxon>
        <taxon>Durusdinium</taxon>
    </lineage>
</organism>
<keyword evidence="3" id="KW-0472">Membrane</keyword>
<dbReference type="SUPFAM" id="SSF55469">
    <property type="entry name" value="FMN-dependent nitroreductase-like"/>
    <property type="match status" value="2"/>
</dbReference>
<evidence type="ECO:0000256" key="3">
    <source>
        <dbReference type="SAM" id="Phobius"/>
    </source>
</evidence>
<dbReference type="Pfam" id="PF14512">
    <property type="entry name" value="TM1586_NiRdase"/>
    <property type="match status" value="1"/>
</dbReference>
<feature type="domain" description="Putative nitroreductase TM1586" evidence="4">
    <location>
        <begin position="87"/>
        <end position="295"/>
    </location>
</feature>
<dbReference type="InterPro" id="IPR029478">
    <property type="entry name" value="TM1586_NiRdase"/>
</dbReference>
<protein>
    <submittedName>
        <fullName evidence="5">Nitroreductase</fullName>
    </submittedName>
</protein>
<feature type="transmembrane region" description="Helical" evidence="3">
    <location>
        <begin position="21"/>
        <end position="41"/>
    </location>
</feature>
<dbReference type="EMBL" id="CAXAMM010026780">
    <property type="protein sequence ID" value="CAK9059625.1"/>
    <property type="molecule type" value="Genomic_DNA"/>
</dbReference>
<accession>A0ABP0N765</accession>
<keyword evidence="2" id="KW-0560">Oxidoreductase</keyword>
<keyword evidence="6" id="KW-1185">Reference proteome</keyword>
<dbReference type="PANTHER" id="PTHR43673">
    <property type="entry name" value="NAD(P)H NITROREDUCTASE YDGI-RELATED"/>
    <property type="match status" value="1"/>
</dbReference>
<dbReference type="Proteomes" id="UP001642464">
    <property type="component" value="Unassembled WGS sequence"/>
</dbReference>
<name>A0ABP0N765_9DINO</name>
<evidence type="ECO:0000256" key="2">
    <source>
        <dbReference type="ARBA" id="ARBA00023002"/>
    </source>
</evidence>
<evidence type="ECO:0000256" key="1">
    <source>
        <dbReference type="ARBA" id="ARBA00007118"/>
    </source>
</evidence>
<sequence>MAESLAWRIKVSLQWTGWLQYIPNMFLVVLLSFLGFLFRTLGFPHLATIFDVLDAIAFFVLCFDLITVKFNCRPTEAIPARKDWDAFDLMRQRRSCRSFQWRDLTPEHRNELMECVQANLLPQKMLGSKPIRLEYIREPLTVWPVVGCHEFLVAIAPKEYDRLAVLDVGRSLQKVVLHATRMGLATCWIGPGADQSSVQQKLGPRFNEEKDHIICVCAIGYPSWYMPTTIKWTVNMFSATRNPLSKLFFRDSRFETPLSTEAPPFSRYGRCYEACQWAPSSFNAQPVRVVGHAEGQRFDFYGANSSRYYTPVAVGIWLANWETGCEALKIKGHFKIMDSEKLDVPALTNDGPVYDMSWICSP</sequence>
<dbReference type="Gene3D" id="3.40.109.10">
    <property type="entry name" value="NADH Oxidase"/>
    <property type="match status" value="1"/>
</dbReference>
<proteinExistence type="inferred from homology"/>
<dbReference type="PANTHER" id="PTHR43673:SF10">
    <property type="entry name" value="NADH DEHYDROGENASE_NAD(P)H NITROREDUCTASE XCC3605-RELATED"/>
    <property type="match status" value="1"/>
</dbReference>
<gene>
    <name evidence="5" type="ORF">SCF082_LOCUS31555</name>
</gene>
<dbReference type="InterPro" id="IPR000415">
    <property type="entry name" value="Nitroreductase-like"/>
</dbReference>
<keyword evidence="3" id="KW-1133">Transmembrane helix</keyword>